<dbReference type="PRINTS" id="PR00455">
    <property type="entry name" value="HTHTETR"/>
</dbReference>
<accession>D6Y680</accession>
<evidence type="ECO:0000256" key="1">
    <source>
        <dbReference type="ARBA" id="ARBA00022491"/>
    </source>
</evidence>
<evidence type="ECO:0000259" key="6">
    <source>
        <dbReference type="PROSITE" id="PS50977"/>
    </source>
</evidence>
<evidence type="ECO:0000256" key="5">
    <source>
        <dbReference type="PROSITE-ProRule" id="PRU00335"/>
    </source>
</evidence>
<dbReference type="GO" id="GO:0045892">
    <property type="term" value="P:negative regulation of DNA-templated transcription"/>
    <property type="evidence" value="ECO:0007669"/>
    <property type="project" value="InterPro"/>
</dbReference>
<dbReference type="PRINTS" id="PR00400">
    <property type="entry name" value="TETREPRESSOR"/>
</dbReference>
<keyword evidence="1" id="KW-0678">Repressor</keyword>
<dbReference type="InterPro" id="IPR003012">
    <property type="entry name" value="Tet_transcr_reg_TetR"/>
</dbReference>
<dbReference type="InterPro" id="IPR001647">
    <property type="entry name" value="HTH_TetR"/>
</dbReference>
<feature type="DNA-binding region" description="H-T-H motif" evidence="5">
    <location>
        <begin position="47"/>
        <end position="66"/>
    </location>
</feature>
<dbReference type="InterPro" id="IPR036271">
    <property type="entry name" value="Tet_transcr_reg_TetR-rel_C_sf"/>
</dbReference>
<keyword evidence="8" id="KW-1185">Reference proteome</keyword>
<sequence>MTEEGIPAPPWERPRKRTVPARVPLTRERIVDAAFAVLDRDGYEKLSMRQVAAELGVAVSALYAHVSGKDELLDLMYHRLFDGMEVPDPDPDRWQEQLREHMRGMRARLLRHRDMARISMGRVPFTSELLPHVERLLAILRSAGLPDRVAAIAGDLISTYVEGFVLAEEIWQERLRTERFSWDDVRRELQEYFASLPADRFPNMIALADLMIQESNDYRFELGMEILLRGLASYVTEPRANG</sequence>
<dbReference type="Pfam" id="PF02909">
    <property type="entry name" value="TetR_C_1"/>
    <property type="match status" value="1"/>
</dbReference>
<dbReference type="GO" id="GO:0046677">
    <property type="term" value="P:response to antibiotic"/>
    <property type="evidence" value="ECO:0007669"/>
    <property type="project" value="InterPro"/>
</dbReference>
<dbReference type="GO" id="GO:0000976">
    <property type="term" value="F:transcription cis-regulatory region binding"/>
    <property type="evidence" value="ECO:0007669"/>
    <property type="project" value="TreeGrafter"/>
</dbReference>
<dbReference type="AlphaFoldDB" id="D6Y680"/>
<dbReference type="STRING" id="469371.Tbis_2797"/>
<dbReference type="HOGENOM" id="CLU_069543_5_0_11"/>
<dbReference type="OrthoDB" id="329481at2"/>
<dbReference type="EMBL" id="CP001874">
    <property type="protein sequence ID" value="ADG89496.1"/>
    <property type="molecule type" value="Genomic_DNA"/>
</dbReference>
<dbReference type="Pfam" id="PF00440">
    <property type="entry name" value="TetR_N"/>
    <property type="match status" value="1"/>
</dbReference>
<dbReference type="KEGG" id="tbi:Tbis_2797"/>
<dbReference type="eggNOG" id="COG1309">
    <property type="taxonomic scope" value="Bacteria"/>
</dbReference>
<dbReference type="PANTHER" id="PTHR30055:SF151">
    <property type="entry name" value="TRANSCRIPTIONAL REGULATORY PROTEIN"/>
    <property type="match status" value="1"/>
</dbReference>
<evidence type="ECO:0000313" key="8">
    <source>
        <dbReference type="Proteomes" id="UP000006640"/>
    </source>
</evidence>
<organism evidence="7 8">
    <name type="scientific">Thermobispora bispora (strain ATCC 19993 / DSM 43833 / CBS 139.67 / JCM 10125 / KCTC 9307 / NBRC 14880 / R51)</name>
    <dbReference type="NCBI Taxonomy" id="469371"/>
    <lineage>
        <taxon>Bacteria</taxon>
        <taxon>Bacillati</taxon>
        <taxon>Actinomycetota</taxon>
        <taxon>Actinomycetes</taxon>
        <taxon>Streptosporangiales</taxon>
        <taxon>Streptosporangiaceae</taxon>
        <taxon>Thermobispora</taxon>
    </lineage>
</organism>
<dbReference type="SUPFAM" id="SSF48498">
    <property type="entry name" value="Tetracyclin repressor-like, C-terminal domain"/>
    <property type="match status" value="1"/>
</dbReference>
<dbReference type="SUPFAM" id="SSF46689">
    <property type="entry name" value="Homeodomain-like"/>
    <property type="match status" value="1"/>
</dbReference>
<evidence type="ECO:0000256" key="2">
    <source>
        <dbReference type="ARBA" id="ARBA00023015"/>
    </source>
</evidence>
<keyword evidence="2" id="KW-0805">Transcription regulation</keyword>
<name>D6Y680_THEBD</name>
<dbReference type="PROSITE" id="PS50977">
    <property type="entry name" value="HTH_TETR_2"/>
    <property type="match status" value="1"/>
</dbReference>
<dbReference type="InterPro" id="IPR004111">
    <property type="entry name" value="Repressor_TetR_C"/>
</dbReference>
<dbReference type="Gene3D" id="1.10.357.10">
    <property type="entry name" value="Tetracycline Repressor, domain 2"/>
    <property type="match status" value="1"/>
</dbReference>
<evidence type="ECO:0000256" key="4">
    <source>
        <dbReference type="ARBA" id="ARBA00023163"/>
    </source>
</evidence>
<proteinExistence type="predicted"/>
<protein>
    <submittedName>
        <fullName evidence="7">Transcriptional regulator, TetR family</fullName>
    </submittedName>
</protein>
<reference evidence="7 8" key="1">
    <citation type="submission" date="2010-01" db="EMBL/GenBank/DDBJ databases">
        <title>The complete genome of Thermobispora bispora DSM 43833.</title>
        <authorList>
            <consortium name="US DOE Joint Genome Institute (JGI-PGF)"/>
            <person name="Lucas S."/>
            <person name="Copeland A."/>
            <person name="Lapidus A."/>
            <person name="Glavina del Rio T."/>
            <person name="Dalin E."/>
            <person name="Tice H."/>
            <person name="Bruce D."/>
            <person name="Goodwin L."/>
            <person name="Pitluck S."/>
            <person name="Kyrpides N."/>
            <person name="Mavromatis K."/>
            <person name="Ivanova N."/>
            <person name="Mikhailova N."/>
            <person name="Chertkov O."/>
            <person name="Brettin T."/>
            <person name="Detter J.C."/>
            <person name="Han C."/>
            <person name="Larimer F."/>
            <person name="Land M."/>
            <person name="Hauser L."/>
            <person name="Markowitz V."/>
            <person name="Cheng J.-F."/>
            <person name="Hugenholtz P."/>
            <person name="Woyke T."/>
            <person name="Wu D."/>
            <person name="Jando M."/>
            <person name="Schneider S."/>
            <person name="Klenk H.-P."/>
            <person name="Eisen J.A."/>
        </authorList>
    </citation>
    <scope>NUCLEOTIDE SEQUENCE [LARGE SCALE GENOMIC DNA]</scope>
    <source>
        <strain evidence="8">ATCC 19993 / DSM 43833 / CBS 139.67 / JCM 10125 / KCTC 9307 / NBRC 14880 / R51</strain>
    </source>
</reference>
<keyword evidence="4" id="KW-0804">Transcription</keyword>
<dbReference type="InterPro" id="IPR009057">
    <property type="entry name" value="Homeodomain-like_sf"/>
</dbReference>
<dbReference type="GO" id="GO:0003700">
    <property type="term" value="F:DNA-binding transcription factor activity"/>
    <property type="evidence" value="ECO:0007669"/>
    <property type="project" value="TreeGrafter"/>
</dbReference>
<gene>
    <name evidence="7" type="ordered locus">Tbis_2797</name>
</gene>
<evidence type="ECO:0000313" key="7">
    <source>
        <dbReference type="EMBL" id="ADG89496.1"/>
    </source>
</evidence>
<dbReference type="PANTHER" id="PTHR30055">
    <property type="entry name" value="HTH-TYPE TRANSCRIPTIONAL REGULATOR RUTR"/>
    <property type="match status" value="1"/>
</dbReference>
<dbReference type="InterPro" id="IPR050109">
    <property type="entry name" value="HTH-type_TetR-like_transc_reg"/>
</dbReference>
<dbReference type="RefSeq" id="WP_013133029.1">
    <property type="nucleotide sequence ID" value="NC_014165.1"/>
</dbReference>
<keyword evidence="3 5" id="KW-0238">DNA-binding</keyword>
<evidence type="ECO:0000256" key="3">
    <source>
        <dbReference type="ARBA" id="ARBA00023125"/>
    </source>
</evidence>
<feature type="domain" description="HTH tetR-type" evidence="6">
    <location>
        <begin position="24"/>
        <end position="84"/>
    </location>
</feature>
<dbReference type="Proteomes" id="UP000006640">
    <property type="component" value="Chromosome"/>
</dbReference>